<protein>
    <submittedName>
        <fullName evidence="1">Uncharacterized protein</fullName>
    </submittedName>
</protein>
<name>A0ACB9AC74_ARCLA</name>
<keyword evidence="2" id="KW-1185">Reference proteome</keyword>
<evidence type="ECO:0000313" key="1">
    <source>
        <dbReference type="EMBL" id="KAI3707220.1"/>
    </source>
</evidence>
<proteinExistence type="predicted"/>
<reference evidence="2" key="1">
    <citation type="journal article" date="2022" name="Mol. Ecol. Resour.">
        <title>The genomes of chicory, endive, great burdock and yacon provide insights into Asteraceae palaeo-polyploidization history and plant inulin production.</title>
        <authorList>
            <person name="Fan W."/>
            <person name="Wang S."/>
            <person name="Wang H."/>
            <person name="Wang A."/>
            <person name="Jiang F."/>
            <person name="Liu H."/>
            <person name="Zhao H."/>
            <person name="Xu D."/>
            <person name="Zhang Y."/>
        </authorList>
    </citation>
    <scope>NUCLEOTIDE SEQUENCE [LARGE SCALE GENOMIC DNA]</scope>
    <source>
        <strain evidence="2">cv. Niubang</strain>
    </source>
</reference>
<organism evidence="1 2">
    <name type="scientific">Arctium lappa</name>
    <name type="common">Greater burdock</name>
    <name type="synonym">Lappa major</name>
    <dbReference type="NCBI Taxonomy" id="4217"/>
    <lineage>
        <taxon>Eukaryota</taxon>
        <taxon>Viridiplantae</taxon>
        <taxon>Streptophyta</taxon>
        <taxon>Embryophyta</taxon>
        <taxon>Tracheophyta</taxon>
        <taxon>Spermatophyta</taxon>
        <taxon>Magnoliopsida</taxon>
        <taxon>eudicotyledons</taxon>
        <taxon>Gunneridae</taxon>
        <taxon>Pentapetalae</taxon>
        <taxon>asterids</taxon>
        <taxon>campanulids</taxon>
        <taxon>Asterales</taxon>
        <taxon>Asteraceae</taxon>
        <taxon>Carduoideae</taxon>
        <taxon>Cardueae</taxon>
        <taxon>Arctiinae</taxon>
        <taxon>Arctium</taxon>
    </lineage>
</organism>
<dbReference type="Proteomes" id="UP001055879">
    <property type="component" value="Linkage Group LG08"/>
</dbReference>
<reference evidence="1 2" key="2">
    <citation type="journal article" date="2022" name="Mol. Ecol. Resour.">
        <title>The genomes of chicory, endive, great burdock and yacon provide insights into Asteraceae paleo-polyploidization history and plant inulin production.</title>
        <authorList>
            <person name="Fan W."/>
            <person name="Wang S."/>
            <person name="Wang H."/>
            <person name="Wang A."/>
            <person name="Jiang F."/>
            <person name="Liu H."/>
            <person name="Zhao H."/>
            <person name="Xu D."/>
            <person name="Zhang Y."/>
        </authorList>
    </citation>
    <scope>NUCLEOTIDE SEQUENCE [LARGE SCALE GENOMIC DNA]</scope>
    <source>
        <strain evidence="2">cv. Niubang</strain>
    </source>
</reference>
<comment type="caution">
    <text evidence="1">The sequence shown here is derived from an EMBL/GenBank/DDBJ whole genome shotgun (WGS) entry which is preliminary data.</text>
</comment>
<accession>A0ACB9AC74</accession>
<evidence type="ECO:0000313" key="2">
    <source>
        <dbReference type="Proteomes" id="UP001055879"/>
    </source>
</evidence>
<gene>
    <name evidence="1" type="ORF">L6452_25543</name>
</gene>
<dbReference type="EMBL" id="CM042054">
    <property type="protein sequence ID" value="KAI3707220.1"/>
    <property type="molecule type" value="Genomic_DNA"/>
</dbReference>
<sequence>MRTSLLGPFINRELHFSVLSSTENFTSRFYHQPRTSILGSLTNRKLHFAVPSIQPSTSPWFTLCFAIFASRSYPRSSFLGLCYNREPLFSVLSATENLACRFLFQPNFMLFDLMADVQVQQDENDLLDHLNDQEQISRLRPMPSQPSTTADQSAQGLVPDDFLHHSHFLPYKGNNHYVDFGHLNIRGVVKEILRGHPLAYALTKTVDVPEVYVQQAWHYISKNDKVNPPHFLINVDQFESLLTFRRLRVLLQFPGPDSRPGKVAYDPFPSDQTVLDGIIALGYNGELRKVTQFHKAKLPLLWYDFFSIFNRCLTSKATGTDSTSMPILKLFYCVIHDLHIDYTLAIWTGLSEVVYAKATNNRRKFVPFLRFLKIFVRSIMDSTENFPARTQWPRIADYQCKYFQIQKHTFTNEDQWMPIPAILIVNYADLTNEAVVAEEQADEVQEVAEQIQKQQQEFPVGSRLVQAIPESGSDIHFVIEDELEELHADDDNQEFVDFQSNQEGSDDESVPINPSVGHLAVDELDLSLKKFSVAHEYSTVVVSTTDSALAMGFTSSGLHSSSKLDVVHNLLRTTKASMDAERDTQLARMEAFLQGNLSNIDPSIIPPQLLTGKPIELHLSQSAALGSAPSLSAPIFSSSTMSLGLQSSSAQMTSCANMSSTFAGASSSSTPAGPCIDDLSVQEVAEHLRARLASMAPTNQQSIDLLSLLRSFQPSFRPPTTEDSLSTLRSDFEKFRDEVQLGLGQLQSTVFAIAQHLQVPNVSCRAEAGPSNKRSHDHDDSQPDHEGEKKRRLDESAADLSKENKAETAPSETCSADKEKPKEAETEMQSMFEDMLSKVNLPETDISTENNLQLVLYVDPDSEPVSSVIPKSVNMSEAEAFENFRASYENIIDVDSENEIDAKFESFWKVKEEEEEEDDDSDTDVLYADLSSQEVRFPFQDEQNSPQDDSSQIQSEAVSNPLIVSTTLISSTSVVSELPASVSNVSIPVMIPPTKIPRAPTSKSGKSVDPNFMAPDFIPENLRSSGIPISREHRRQRFEDRDMRQVFRNVYLEDTHRSIFVKHKTALSFEFFLGIEKESDLVKQNYLMAMRYLRQGKEKVYSEKGIVQVKCVSMFNIFNIWVSNFTVQRRDCKDYTFTEADFNEVHVDDIEFLFNFFSSLNKRSNDMNRAFNTVRRHIIRTIRFYSLFDFQLGVENHQPTINLHKPKQKLDNIESFLLFTVVDEPYGVVYRNLKGRHCFMRFEEVCKYSDGTLKLIKMHLIQKLNYEKQNVANRQRFNFYPQKEGNKELLRLEKAIDVIQDRINFRNALRRLEAQVDIRRFS</sequence>